<evidence type="ECO:0000256" key="3">
    <source>
        <dbReference type="ARBA" id="ARBA00022448"/>
    </source>
</evidence>
<dbReference type="Gene3D" id="1.10.3470.10">
    <property type="entry name" value="ABC transporter involved in vitamin B12 uptake, BtuC"/>
    <property type="match status" value="2"/>
</dbReference>
<keyword evidence="10" id="KW-1185">Reference proteome</keyword>
<gene>
    <name evidence="9" type="primary">fhuB</name>
    <name evidence="9" type="ORF">GCM10023095_06040</name>
</gene>
<protein>
    <submittedName>
        <fullName evidence="9">Fe(3+)-hydroxamate ABC transporter permease FhuB</fullName>
    </submittedName>
</protein>
<keyword evidence="6 8" id="KW-1133">Transmembrane helix</keyword>
<keyword evidence="5 8" id="KW-0812">Transmembrane</keyword>
<dbReference type="SUPFAM" id="SSF81345">
    <property type="entry name" value="ABC transporter involved in vitamin B12 uptake, BtuC"/>
    <property type="match status" value="2"/>
</dbReference>
<dbReference type="EMBL" id="BAABFC010000003">
    <property type="protein sequence ID" value="GAA4494441.1"/>
    <property type="molecule type" value="Genomic_DNA"/>
</dbReference>
<proteinExistence type="inferred from homology"/>
<feature type="transmembrane region" description="Helical" evidence="8">
    <location>
        <begin position="454"/>
        <end position="473"/>
    </location>
</feature>
<keyword evidence="3" id="KW-0813">Transport</keyword>
<feature type="transmembrane region" description="Helical" evidence="8">
    <location>
        <begin position="131"/>
        <end position="149"/>
    </location>
</feature>
<feature type="transmembrane region" description="Helical" evidence="8">
    <location>
        <begin position="102"/>
        <end position="119"/>
    </location>
</feature>
<dbReference type="RefSeq" id="WP_345009929.1">
    <property type="nucleotide sequence ID" value="NZ_BAABFC010000003.1"/>
</dbReference>
<feature type="transmembrane region" description="Helical" evidence="8">
    <location>
        <begin position="616"/>
        <end position="637"/>
    </location>
</feature>
<evidence type="ECO:0000256" key="6">
    <source>
        <dbReference type="ARBA" id="ARBA00022989"/>
    </source>
</evidence>
<feature type="transmembrane region" description="Helical" evidence="8">
    <location>
        <begin position="397"/>
        <end position="417"/>
    </location>
</feature>
<evidence type="ECO:0000256" key="1">
    <source>
        <dbReference type="ARBA" id="ARBA00004651"/>
    </source>
</evidence>
<evidence type="ECO:0000256" key="8">
    <source>
        <dbReference type="SAM" id="Phobius"/>
    </source>
</evidence>
<evidence type="ECO:0000256" key="7">
    <source>
        <dbReference type="ARBA" id="ARBA00023136"/>
    </source>
</evidence>
<dbReference type="InterPro" id="IPR000522">
    <property type="entry name" value="ABC_transptr_permease_BtuC"/>
</dbReference>
<evidence type="ECO:0000256" key="2">
    <source>
        <dbReference type="ARBA" id="ARBA00007935"/>
    </source>
</evidence>
<sequence>MSSQTLTLPHRLPLASRALGWAGLALLAALTLALWQLQQLWPLAQWASAWHADPAQLSWPALEWRYAQLPRLVVCLLAGGALGLSGALLQQGLGNPLAAPETLGIQGGALLALALGTLYQPHWLQQGGQWLAMGGGALAAALVLGLAARRHYSPLALLLAGLLVSLICSALLTLLMLRHDIALLALHSHLAGSLAQDGWQPVRQLAPALAVAAALAALLVRPLGLLAMADQGVRSLGASPGRLRLLALGLAIFLSAQVVSQVGVVSLVALAAPLLARLSGARRLGPRLLAASLFGAALLLLADALVRYLPLQGDAPTGSLVALLGAPLLGALVLRLSLPEAPASAAAGPARHGKPARLLGGLLGLSLVAGLLGLMLARGPSGWQWGGEADLLLEWRLPRLLGALAAGLLLAQAGVIVQRLAGNPLASPEVLGISSSCGLGLILLGLLLPEAGRGLQLLVGAGSAFGLLALLLWWSRRSHFSPLKLLLCGMTLTTLYGAAQSLVLGSGDPRGLQLLSWMSGSTYYVTGPLALGLLALALVAGLLLWPLCRWLELLPLGTASASAFGVGPQRSRLGLLALAALLTTAATLLVGPISFVGLLAPHLARQLGLCRAREQLLGASLLGALVMLLADWLGRLWLFPDQVPAGLMASLLGGLYFLCCLWRRT</sequence>
<organism evidence="9 10">
    <name type="scientific">Pseudaeromonas paramecii</name>
    <dbReference type="NCBI Taxonomy" id="2138166"/>
    <lineage>
        <taxon>Bacteria</taxon>
        <taxon>Pseudomonadati</taxon>
        <taxon>Pseudomonadota</taxon>
        <taxon>Gammaproteobacteria</taxon>
        <taxon>Aeromonadales</taxon>
        <taxon>Aeromonadaceae</taxon>
        <taxon>Pseudaeromonas</taxon>
    </lineage>
</organism>
<evidence type="ECO:0000313" key="9">
    <source>
        <dbReference type="EMBL" id="GAA4494441.1"/>
    </source>
</evidence>
<feature type="transmembrane region" description="Helical" evidence="8">
    <location>
        <begin position="320"/>
        <end position="338"/>
    </location>
</feature>
<feature type="transmembrane region" description="Helical" evidence="8">
    <location>
        <begin position="72"/>
        <end position="90"/>
    </location>
</feature>
<reference evidence="10" key="1">
    <citation type="journal article" date="2019" name="Int. J. Syst. Evol. Microbiol.">
        <title>The Global Catalogue of Microorganisms (GCM) 10K type strain sequencing project: providing services to taxonomists for standard genome sequencing and annotation.</title>
        <authorList>
            <consortium name="The Broad Institute Genomics Platform"/>
            <consortium name="The Broad Institute Genome Sequencing Center for Infectious Disease"/>
            <person name="Wu L."/>
            <person name="Ma J."/>
        </authorList>
    </citation>
    <scope>NUCLEOTIDE SEQUENCE [LARGE SCALE GENOMIC DNA]</scope>
    <source>
        <strain evidence="10">JCM 32226</strain>
    </source>
</reference>
<keyword evidence="4" id="KW-1003">Cell membrane</keyword>
<feature type="transmembrane region" description="Helical" evidence="8">
    <location>
        <begin position="573"/>
        <end position="604"/>
    </location>
</feature>
<keyword evidence="7 8" id="KW-0472">Membrane</keyword>
<comment type="similarity">
    <text evidence="2">Belongs to the binding-protein-dependent transport system permease family. FecCD subfamily.</text>
</comment>
<evidence type="ECO:0000313" key="10">
    <source>
        <dbReference type="Proteomes" id="UP001501321"/>
    </source>
</evidence>
<name>A0ABP8PWT9_9GAMM</name>
<evidence type="ECO:0000256" key="5">
    <source>
        <dbReference type="ARBA" id="ARBA00022692"/>
    </source>
</evidence>
<feature type="transmembrane region" description="Helical" evidence="8">
    <location>
        <begin position="643"/>
        <end position="662"/>
    </location>
</feature>
<comment type="caution">
    <text evidence="9">The sequence shown here is derived from an EMBL/GenBank/DDBJ whole genome shotgun (WGS) entry which is preliminary data.</text>
</comment>
<accession>A0ABP8PWT9</accession>
<comment type="subcellular location">
    <subcellularLocation>
        <location evidence="1">Cell membrane</location>
        <topology evidence="1">Multi-pass membrane protein</topology>
    </subcellularLocation>
</comment>
<dbReference type="Pfam" id="PF01032">
    <property type="entry name" value="FecCD"/>
    <property type="match status" value="2"/>
</dbReference>
<dbReference type="PANTHER" id="PTHR30472:SF37">
    <property type="entry name" value="FE(3+) DICITRATE TRANSPORT SYSTEM PERMEASE PROTEIN FECD-RELATED"/>
    <property type="match status" value="1"/>
</dbReference>
<evidence type="ECO:0000256" key="4">
    <source>
        <dbReference type="ARBA" id="ARBA00022475"/>
    </source>
</evidence>
<feature type="transmembrane region" description="Helical" evidence="8">
    <location>
        <begin position="523"/>
        <end position="545"/>
    </location>
</feature>
<dbReference type="InterPro" id="IPR037294">
    <property type="entry name" value="ABC_BtuC-like"/>
</dbReference>
<feature type="transmembrane region" description="Helical" evidence="8">
    <location>
        <begin position="155"/>
        <end position="177"/>
    </location>
</feature>
<feature type="transmembrane region" description="Helical" evidence="8">
    <location>
        <begin position="429"/>
        <end position="448"/>
    </location>
</feature>
<dbReference type="Proteomes" id="UP001501321">
    <property type="component" value="Unassembled WGS sequence"/>
</dbReference>
<feature type="transmembrane region" description="Helical" evidence="8">
    <location>
        <begin position="485"/>
        <end position="503"/>
    </location>
</feature>
<feature type="transmembrane region" description="Helical" evidence="8">
    <location>
        <begin position="288"/>
        <end position="308"/>
    </location>
</feature>
<feature type="transmembrane region" description="Helical" evidence="8">
    <location>
        <begin position="358"/>
        <end position="377"/>
    </location>
</feature>
<dbReference type="PANTHER" id="PTHR30472">
    <property type="entry name" value="FERRIC ENTEROBACTIN TRANSPORT SYSTEM PERMEASE PROTEIN"/>
    <property type="match status" value="1"/>
</dbReference>
<feature type="transmembrane region" description="Helical" evidence="8">
    <location>
        <begin position="18"/>
        <end position="37"/>
    </location>
</feature>
<feature type="transmembrane region" description="Helical" evidence="8">
    <location>
        <begin position="550"/>
        <end position="567"/>
    </location>
</feature>
<dbReference type="NCBIfam" id="NF007866">
    <property type="entry name" value="PRK10577.1-2"/>
    <property type="match status" value="1"/>
</dbReference>
<feature type="transmembrane region" description="Helical" evidence="8">
    <location>
        <begin position="245"/>
        <end position="276"/>
    </location>
</feature>